<dbReference type="Proteomes" id="UP001501758">
    <property type="component" value="Unassembled WGS sequence"/>
</dbReference>
<dbReference type="EMBL" id="BAAAGE010000001">
    <property type="protein sequence ID" value="GAA0717093.1"/>
    <property type="molecule type" value="Genomic_DNA"/>
</dbReference>
<protein>
    <recommendedName>
        <fullName evidence="3">Natural product</fullName>
    </recommendedName>
</protein>
<evidence type="ECO:0008006" key="3">
    <source>
        <dbReference type="Google" id="ProtNLM"/>
    </source>
</evidence>
<proteinExistence type="predicted"/>
<accession>A0ABN1IM24</accession>
<keyword evidence="2" id="KW-1185">Reference proteome</keyword>
<evidence type="ECO:0000313" key="1">
    <source>
        <dbReference type="EMBL" id="GAA0717093.1"/>
    </source>
</evidence>
<name>A0ABN1IM24_9FLAO</name>
<gene>
    <name evidence="1" type="ORF">GCM10009430_13550</name>
</gene>
<reference evidence="1 2" key="1">
    <citation type="journal article" date="2019" name="Int. J. Syst. Evol. Microbiol.">
        <title>The Global Catalogue of Microorganisms (GCM) 10K type strain sequencing project: providing services to taxonomists for standard genome sequencing and annotation.</title>
        <authorList>
            <consortium name="The Broad Institute Genomics Platform"/>
            <consortium name="The Broad Institute Genome Sequencing Center for Infectious Disease"/>
            <person name="Wu L."/>
            <person name="Ma J."/>
        </authorList>
    </citation>
    <scope>NUCLEOTIDE SEQUENCE [LARGE SCALE GENOMIC DNA]</scope>
    <source>
        <strain evidence="1 2">JCM 15974</strain>
    </source>
</reference>
<evidence type="ECO:0000313" key="2">
    <source>
        <dbReference type="Proteomes" id="UP001501758"/>
    </source>
</evidence>
<sequence>MIVLDLTKTIFIMENSILSIKGVRVLSKKGQKTIKGAASVDVSVCGCSCSGSVTGPAYCRAYVYCPQIYTCEETF</sequence>
<comment type="caution">
    <text evidence="1">The sequence shown here is derived from an EMBL/GenBank/DDBJ whole genome shotgun (WGS) entry which is preliminary data.</text>
</comment>
<organism evidence="1 2">
    <name type="scientific">Aquimarina litoralis</name>
    <dbReference type="NCBI Taxonomy" id="584605"/>
    <lineage>
        <taxon>Bacteria</taxon>
        <taxon>Pseudomonadati</taxon>
        <taxon>Bacteroidota</taxon>
        <taxon>Flavobacteriia</taxon>
        <taxon>Flavobacteriales</taxon>
        <taxon>Flavobacteriaceae</taxon>
        <taxon>Aquimarina</taxon>
    </lineage>
</organism>